<dbReference type="EMBL" id="KK584062">
    <property type="protein sequence ID" value="KDO16535.1"/>
    <property type="molecule type" value="Genomic_DNA"/>
</dbReference>
<dbReference type="KEGG" id="spar:SPRG_17950"/>
<protein>
    <recommendedName>
        <fullName evidence="3">WW domain-containing protein</fullName>
    </recommendedName>
</protein>
<accession>A0A067BIF6</accession>
<name>A0A067BIF6_SAPPC</name>
<keyword evidence="1" id="KW-0175">Coiled coil</keyword>
<dbReference type="RefSeq" id="XP_012212756.1">
    <property type="nucleotide sequence ID" value="XM_012357366.1"/>
</dbReference>
<evidence type="ECO:0000259" key="3">
    <source>
        <dbReference type="PROSITE" id="PS50020"/>
    </source>
</evidence>
<keyword evidence="5" id="KW-1185">Reference proteome</keyword>
<dbReference type="CDD" id="cd00201">
    <property type="entry name" value="WW"/>
    <property type="match status" value="1"/>
</dbReference>
<dbReference type="SUPFAM" id="SSF51045">
    <property type="entry name" value="WW domain"/>
    <property type="match status" value="1"/>
</dbReference>
<dbReference type="Gene3D" id="2.20.70.10">
    <property type="match status" value="1"/>
</dbReference>
<gene>
    <name evidence="4" type="ORF">SPRG_17950</name>
</gene>
<feature type="coiled-coil region" evidence="1">
    <location>
        <begin position="11"/>
        <end position="38"/>
    </location>
</feature>
<feature type="region of interest" description="Disordered" evidence="2">
    <location>
        <begin position="59"/>
        <end position="79"/>
    </location>
</feature>
<dbReference type="InterPro" id="IPR001202">
    <property type="entry name" value="WW_dom"/>
</dbReference>
<feature type="domain" description="WW" evidence="3">
    <location>
        <begin position="99"/>
        <end position="133"/>
    </location>
</feature>
<dbReference type="Pfam" id="PF00397">
    <property type="entry name" value="WW"/>
    <property type="match status" value="1"/>
</dbReference>
<dbReference type="VEuPathDB" id="FungiDB:SPRG_17950"/>
<evidence type="ECO:0000313" key="4">
    <source>
        <dbReference type="EMBL" id="KDO16535.1"/>
    </source>
</evidence>
<dbReference type="AlphaFoldDB" id="A0A067BIF6"/>
<dbReference type="SMART" id="SM00456">
    <property type="entry name" value="WW"/>
    <property type="match status" value="1"/>
</dbReference>
<dbReference type="PROSITE" id="PS01159">
    <property type="entry name" value="WW_DOMAIN_1"/>
    <property type="match status" value="1"/>
</dbReference>
<dbReference type="PROSITE" id="PS50020">
    <property type="entry name" value="WW_DOMAIN_2"/>
    <property type="match status" value="1"/>
</dbReference>
<evidence type="ECO:0000256" key="2">
    <source>
        <dbReference type="SAM" id="MobiDB-lite"/>
    </source>
</evidence>
<dbReference type="Proteomes" id="UP000030745">
    <property type="component" value="Unassembled WGS sequence"/>
</dbReference>
<dbReference type="GeneID" id="24139477"/>
<feature type="non-terminal residue" evidence="4">
    <location>
        <position position="1"/>
    </location>
</feature>
<organism evidence="4 5">
    <name type="scientific">Saprolegnia parasitica (strain CBS 223.65)</name>
    <dbReference type="NCBI Taxonomy" id="695850"/>
    <lineage>
        <taxon>Eukaryota</taxon>
        <taxon>Sar</taxon>
        <taxon>Stramenopiles</taxon>
        <taxon>Oomycota</taxon>
        <taxon>Saprolegniomycetes</taxon>
        <taxon>Saprolegniales</taxon>
        <taxon>Saprolegniaceae</taxon>
        <taxon>Saprolegnia</taxon>
    </lineage>
</organism>
<feature type="compositionally biased region" description="Polar residues" evidence="2">
    <location>
        <begin position="59"/>
        <end position="77"/>
    </location>
</feature>
<feature type="region of interest" description="Disordered" evidence="2">
    <location>
        <begin position="142"/>
        <end position="164"/>
    </location>
</feature>
<evidence type="ECO:0000256" key="1">
    <source>
        <dbReference type="SAM" id="Coils"/>
    </source>
</evidence>
<dbReference type="OrthoDB" id="2530521at2759"/>
<feature type="compositionally biased region" description="Low complexity" evidence="2">
    <location>
        <begin position="146"/>
        <end position="164"/>
    </location>
</feature>
<reference evidence="4 5" key="1">
    <citation type="journal article" date="2013" name="PLoS Genet.">
        <title>Distinctive expansion of potential virulence genes in the genome of the oomycete fish pathogen Saprolegnia parasitica.</title>
        <authorList>
            <person name="Jiang R.H."/>
            <person name="de Bruijn I."/>
            <person name="Haas B.J."/>
            <person name="Belmonte R."/>
            <person name="Lobach L."/>
            <person name="Christie J."/>
            <person name="van den Ackerveken G."/>
            <person name="Bottin A."/>
            <person name="Bulone V."/>
            <person name="Diaz-Moreno S.M."/>
            <person name="Dumas B."/>
            <person name="Fan L."/>
            <person name="Gaulin E."/>
            <person name="Govers F."/>
            <person name="Grenville-Briggs L.J."/>
            <person name="Horner N.R."/>
            <person name="Levin J.Z."/>
            <person name="Mammella M."/>
            <person name="Meijer H.J."/>
            <person name="Morris P."/>
            <person name="Nusbaum C."/>
            <person name="Oome S."/>
            <person name="Phillips A.J."/>
            <person name="van Rooyen D."/>
            <person name="Rzeszutek E."/>
            <person name="Saraiva M."/>
            <person name="Secombes C.J."/>
            <person name="Seidl M.F."/>
            <person name="Snel B."/>
            <person name="Stassen J.H."/>
            <person name="Sykes S."/>
            <person name="Tripathy S."/>
            <person name="van den Berg H."/>
            <person name="Vega-Arreguin J.C."/>
            <person name="Wawra S."/>
            <person name="Young S.K."/>
            <person name="Zeng Q."/>
            <person name="Dieguez-Uribeondo J."/>
            <person name="Russ C."/>
            <person name="Tyler B.M."/>
            <person name="van West P."/>
        </authorList>
    </citation>
    <scope>NUCLEOTIDE SEQUENCE [LARGE SCALE GENOMIC DNA]</scope>
    <source>
        <strain evidence="4 5">CBS 223.65</strain>
    </source>
</reference>
<proteinExistence type="predicted"/>
<evidence type="ECO:0000313" key="5">
    <source>
        <dbReference type="Proteomes" id="UP000030745"/>
    </source>
</evidence>
<sequence length="164" mass="17699">ELAVANTIAKLKQKQKALKVAHKKIKALEAENAKLKNTIAKGGMSIPSVFKSFYGNKGKSATTATNGKTVTNGTSRPGLNRVESKARVESFNQDSLPEAPLPMGWEAKVSRNNGKVYYVNKSLELTQWDRPTIETLKLMKQKKAQETTAAAATPAAPVVSTTAE</sequence>
<dbReference type="InterPro" id="IPR036020">
    <property type="entry name" value="WW_dom_sf"/>
</dbReference>